<organism evidence="2 3">
    <name type="scientific">Neomoorella stamsii</name>
    <dbReference type="NCBI Taxonomy" id="1266720"/>
    <lineage>
        <taxon>Bacteria</taxon>
        <taxon>Bacillati</taxon>
        <taxon>Bacillota</taxon>
        <taxon>Clostridia</taxon>
        <taxon>Neomoorellales</taxon>
        <taxon>Neomoorellaceae</taxon>
        <taxon>Neomoorella</taxon>
    </lineage>
</organism>
<evidence type="ECO:0000259" key="1">
    <source>
        <dbReference type="Pfam" id="PF18765"/>
    </source>
</evidence>
<dbReference type="PANTHER" id="PTHR43852">
    <property type="entry name" value="NUCLEOTIDYLTRANSFERASE"/>
    <property type="match status" value="1"/>
</dbReference>
<comment type="caution">
    <text evidence="2">The sequence shown here is derived from an EMBL/GenBank/DDBJ whole genome shotgun (WGS) entry which is preliminary data.</text>
</comment>
<dbReference type="EMBL" id="PVXL01000067">
    <property type="protein sequence ID" value="PRR69964.1"/>
    <property type="molecule type" value="Genomic_DNA"/>
</dbReference>
<dbReference type="InterPro" id="IPR041633">
    <property type="entry name" value="Polbeta"/>
</dbReference>
<dbReference type="CDD" id="cd05403">
    <property type="entry name" value="NT_KNTase_like"/>
    <property type="match status" value="1"/>
</dbReference>
<proteinExistence type="predicted"/>
<dbReference type="Pfam" id="PF18765">
    <property type="entry name" value="Polbeta"/>
    <property type="match status" value="1"/>
</dbReference>
<gene>
    <name evidence="2" type="ORF">MOST_28410</name>
</gene>
<dbReference type="InterPro" id="IPR043519">
    <property type="entry name" value="NT_sf"/>
</dbReference>
<protein>
    <submittedName>
        <fullName evidence="2">Nucleotidyltransferase domain protein</fullName>
    </submittedName>
</protein>
<dbReference type="Proteomes" id="UP000239430">
    <property type="component" value="Unassembled WGS sequence"/>
</dbReference>
<dbReference type="NCBIfam" id="NF047752">
    <property type="entry name" value="MntA_antitoxin"/>
    <property type="match status" value="1"/>
</dbReference>
<dbReference type="AlphaFoldDB" id="A0A9X7J0M2"/>
<dbReference type="InterPro" id="IPR052930">
    <property type="entry name" value="TA_antitoxin_MntA"/>
</dbReference>
<evidence type="ECO:0000313" key="2">
    <source>
        <dbReference type="EMBL" id="PRR69964.1"/>
    </source>
</evidence>
<keyword evidence="3" id="KW-1185">Reference proteome</keyword>
<dbReference type="SUPFAM" id="SSF81301">
    <property type="entry name" value="Nucleotidyltransferase"/>
    <property type="match status" value="1"/>
</dbReference>
<feature type="domain" description="Polymerase beta nucleotidyltransferase" evidence="1">
    <location>
        <begin position="29"/>
        <end position="122"/>
    </location>
</feature>
<reference evidence="2 3" key="1">
    <citation type="submission" date="2018-03" db="EMBL/GenBank/DDBJ databases">
        <title>Genome sequence of Moorella stamsii DSM 26217.</title>
        <authorList>
            <person name="Poehlein A."/>
            <person name="Daniel R."/>
        </authorList>
    </citation>
    <scope>NUCLEOTIDE SEQUENCE [LARGE SCALE GENOMIC DNA]</scope>
    <source>
        <strain evidence="3">DSM 26217</strain>
    </source>
</reference>
<dbReference type="Gene3D" id="3.30.460.10">
    <property type="entry name" value="Beta Polymerase, domain 2"/>
    <property type="match status" value="1"/>
</dbReference>
<sequence length="161" mass="18256">MCGCRKVDILNSPKYLPAGARLDKAVANAITGYLNRCQDVVAAYLFGSYARGTGRERSDIDVAVLFVGSEDKLQRFDRRLEIIIDLERVTGKKVDVIDIQAAPLLLQHQILKDGILLVDKNPRYRVAFEVWSRRTYFDLQSFLERRNKKIIAKVLESGLNG</sequence>
<dbReference type="PANTHER" id="PTHR43852:SF3">
    <property type="entry name" value="NUCLEOTIDYLTRANSFERASE"/>
    <property type="match status" value="1"/>
</dbReference>
<name>A0A9X7J0M2_9FIRM</name>
<evidence type="ECO:0000313" key="3">
    <source>
        <dbReference type="Proteomes" id="UP000239430"/>
    </source>
</evidence>
<accession>A0A9X7J0M2</accession>